<proteinExistence type="predicted"/>
<feature type="compositionally biased region" description="Basic residues" evidence="2">
    <location>
        <begin position="92"/>
        <end position="102"/>
    </location>
</feature>
<evidence type="ECO:0000256" key="2">
    <source>
        <dbReference type="SAM" id="MobiDB-lite"/>
    </source>
</evidence>
<feature type="region of interest" description="Disordered" evidence="2">
    <location>
        <begin position="73"/>
        <end position="119"/>
    </location>
</feature>
<feature type="coiled-coil region" evidence="1">
    <location>
        <begin position="1615"/>
        <end position="1750"/>
    </location>
</feature>
<keyword evidence="4" id="KW-1185">Reference proteome</keyword>
<feature type="coiled-coil region" evidence="1">
    <location>
        <begin position="1260"/>
        <end position="1348"/>
    </location>
</feature>
<feature type="coiled-coil region" evidence="1">
    <location>
        <begin position="701"/>
        <end position="755"/>
    </location>
</feature>
<feature type="coiled-coil region" evidence="1">
    <location>
        <begin position="1405"/>
        <end position="1463"/>
    </location>
</feature>
<dbReference type="EMBL" id="CM000614">
    <property type="protein sequence ID" value="EEC47150.1"/>
    <property type="molecule type" value="Genomic_DNA"/>
</dbReference>
<dbReference type="OrthoDB" id="49690at2759"/>
<feature type="compositionally biased region" description="Basic and acidic residues" evidence="2">
    <location>
        <begin position="499"/>
        <end position="509"/>
    </location>
</feature>
<dbReference type="HOGENOM" id="CLU_236604_0_0_1"/>
<feature type="region of interest" description="Disordered" evidence="2">
    <location>
        <begin position="381"/>
        <end position="419"/>
    </location>
</feature>
<dbReference type="PANTHER" id="PTHR23159:SF31">
    <property type="entry name" value="CENTROSOME-ASSOCIATED PROTEIN CEP250 ISOFORM X1"/>
    <property type="match status" value="1"/>
</dbReference>
<dbReference type="PANTHER" id="PTHR23159">
    <property type="entry name" value="CENTROSOMAL PROTEIN 2"/>
    <property type="match status" value="1"/>
</dbReference>
<gene>
    <name evidence="3" type="ORF">PHATRDRAFT_37268</name>
</gene>
<dbReference type="KEGG" id="pti:PHATRDRAFT_37268"/>
<feature type="compositionally biased region" description="Basic and acidic residues" evidence="2">
    <location>
        <begin position="477"/>
        <end position="490"/>
    </location>
</feature>
<name>B7G2L5_PHATC</name>
<feature type="compositionally biased region" description="Low complexity" evidence="2">
    <location>
        <begin position="382"/>
        <end position="394"/>
    </location>
</feature>
<dbReference type="Proteomes" id="UP000000759">
    <property type="component" value="Chromosome 12"/>
</dbReference>
<feature type="coiled-coil region" evidence="1">
    <location>
        <begin position="349"/>
        <end position="376"/>
    </location>
</feature>
<dbReference type="InParanoid" id="B7G2L5"/>
<reference evidence="3 4" key="1">
    <citation type="journal article" date="2008" name="Nature">
        <title>The Phaeodactylum genome reveals the evolutionary history of diatom genomes.</title>
        <authorList>
            <person name="Bowler C."/>
            <person name="Allen A.E."/>
            <person name="Badger J.H."/>
            <person name="Grimwood J."/>
            <person name="Jabbari K."/>
            <person name="Kuo A."/>
            <person name="Maheswari U."/>
            <person name="Martens C."/>
            <person name="Maumus F."/>
            <person name="Otillar R.P."/>
            <person name="Rayko E."/>
            <person name="Salamov A."/>
            <person name="Vandepoele K."/>
            <person name="Beszteri B."/>
            <person name="Gruber A."/>
            <person name="Heijde M."/>
            <person name="Katinka M."/>
            <person name="Mock T."/>
            <person name="Valentin K."/>
            <person name="Verret F."/>
            <person name="Berges J.A."/>
            <person name="Brownlee C."/>
            <person name="Cadoret J.P."/>
            <person name="Chiovitti A."/>
            <person name="Choi C.J."/>
            <person name="Coesel S."/>
            <person name="De Martino A."/>
            <person name="Detter J.C."/>
            <person name="Durkin C."/>
            <person name="Falciatore A."/>
            <person name="Fournet J."/>
            <person name="Haruta M."/>
            <person name="Huysman M.J."/>
            <person name="Jenkins B.D."/>
            <person name="Jiroutova K."/>
            <person name="Jorgensen R.E."/>
            <person name="Joubert Y."/>
            <person name="Kaplan A."/>
            <person name="Kroger N."/>
            <person name="Kroth P.G."/>
            <person name="La Roche J."/>
            <person name="Lindquist E."/>
            <person name="Lommer M."/>
            <person name="Martin-Jezequel V."/>
            <person name="Lopez P.J."/>
            <person name="Lucas S."/>
            <person name="Mangogna M."/>
            <person name="McGinnis K."/>
            <person name="Medlin L.K."/>
            <person name="Montsant A."/>
            <person name="Oudot-Le Secq M.P."/>
            <person name="Napoli C."/>
            <person name="Obornik M."/>
            <person name="Parker M.S."/>
            <person name="Petit J.L."/>
            <person name="Porcel B.M."/>
            <person name="Poulsen N."/>
            <person name="Robison M."/>
            <person name="Rychlewski L."/>
            <person name="Rynearson T.A."/>
            <person name="Schmutz J."/>
            <person name="Shapiro H."/>
            <person name="Siaut M."/>
            <person name="Stanley M."/>
            <person name="Sussman M.R."/>
            <person name="Taylor A.R."/>
            <person name="Vardi A."/>
            <person name="von Dassow P."/>
            <person name="Vyverman W."/>
            <person name="Willis A."/>
            <person name="Wyrwicz L.S."/>
            <person name="Rokhsar D.S."/>
            <person name="Weissenbach J."/>
            <person name="Armbrust E.V."/>
            <person name="Green B.R."/>
            <person name="Van de Peer Y."/>
            <person name="Grigoriev I.V."/>
        </authorList>
    </citation>
    <scope>NUCLEOTIDE SEQUENCE [LARGE SCALE GENOMIC DNA]</scope>
    <source>
        <strain evidence="3 4">CCAP 1055/1</strain>
    </source>
</reference>
<evidence type="ECO:0000256" key="1">
    <source>
        <dbReference type="SAM" id="Coils"/>
    </source>
</evidence>
<feature type="coiled-coil region" evidence="1">
    <location>
        <begin position="781"/>
        <end position="829"/>
    </location>
</feature>
<evidence type="ECO:0000313" key="4">
    <source>
        <dbReference type="Proteomes" id="UP000000759"/>
    </source>
</evidence>
<evidence type="ECO:0000313" key="3">
    <source>
        <dbReference type="EMBL" id="EEC47150.1"/>
    </source>
</evidence>
<dbReference type="GeneID" id="7201931"/>
<organism evidence="3 4">
    <name type="scientific">Phaeodactylum tricornutum (strain CCAP 1055/1)</name>
    <dbReference type="NCBI Taxonomy" id="556484"/>
    <lineage>
        <taxon>Eukaryota</taxon>
        <taxon>Sar</taxon>
        <taxon>Stramenopiles</taxon>
        <taxon>Ochrophyta</taxon>
        <taxon>Bacillariophyta</taxon>
        <taxon>Bacillariophyceae</taxon>
        <taxon>Bacillariophycidae</taxon>
        <taxon>Naviculales</taxon>
        <taxon>Phaeodactylaceae</taxon>
        <taxon>Phaeodactylum</taxon>
    </lineage>
</organism>
<feature type="region of interest" description="Disordered" evidence="2">
    <location>
        <begin position="477"/>
        <end position="509"/>
    </location>
</feature>
<accession>B7G2L5</accession>
<feature type="coiled-coil region" evidence="1">
    <location>
        <begin position="568"/>
        <end position="623"/>
    </location>
</feature>
<feature type="coiled-coil region" evidence="1">
    <location>
        <begin position="1037"/>
        <end position="1085"/>
    </location>
</feature>
<protein>
    <submittedName>
        <fullName evidence="3">Uncharacterized protein</fullName>
    </submittedName>
</protein>
<feature type="coiled-coil region" evidence="1">
    <location>
        <begin position="1489"/>
        <end position="1551"/>
    </location>
</feature>
<keyword evidence="1" id="KW-0175">Coiled coil</keyword>
<reference evidence="4" key="2">
    <citation type="submission" date="2008-08" db="EMBL/GenBank/DDBJ databases">
        <authorList>
            <consortium name="Diatom Consortium"/>
            <person name="Grigoriev I."/>
            <person name="Grimwood J."/>
            <person name="Kuo A."/>
            <person name="Otillar R.P."/>
            <person name="Salamov A."/>
            <person name="Detter J.C."/>
            <person name="Lindquist E."/>
            <person name="Shapiro H."/>
            <person name="Lucas S."/>
            <person name="Glavina del Rio T."/>
            <person name="Pitluck S."/>
            <person name="Rokhsar D."/>
            <person name="Bowler C."/>
        </authorList>
    </citation>
    <scope>GENOME REANNOTATION</scope>
    <source>
        <strain evidence="4">CCAP 1055/1</strain>
    </source>
</reference>
<feature type="region of interest" description="Disordered" evidence="2">
    <location>
        <begin position="244"/>
        <end position="265"/>
    </location>
</feature>
<dbReference type="STRING" id="556484.B7G2L5"/>
<feature type="compositionally biased region" description="Basic and acidic residues" evidence="2">
    <location>
        <begin position="74"/>
        <end position="91"/>
    </location>
</feature>
<dbReference type="PaxDb" id="2850-Phatr37268"/>
<sequence>MSRRRTRQKGIGRMPGVSFEALWALGQGVGSVNKLVRRTVNDSNGDPVETHRSIMLGKLATQLAQQRLMFVEKPATDDASRRPRSHRDTRSLGKHAAVKQRMKAQQQKQGQTPSPSQKRFRTVLSIETADATASPSLAEPEPHTEPLRVAVTVDEDDNQGAALPTSTPVLGNSAPSDLFRDVEAALHTDCDIHVSLDDEPEVASQTRDGSYWAMFGDTPERWTGIDMTEEVAMSLLDTSLISVSTKEPEEDDYDGKDSHGDDAPATVNKTITAATDTTPLHFWKTWRSQPVTPALVRIQSPSFTAEGATPDDPERHFRNVDSEQPLYAADRVAFTTFRQNSTQIALQESKTYLDRIAQLEEALANAEYERDCETQRRIEAESTVSVLQSPSSSVPNHPAPTPKAMLHPPVPSTPSSLPDVESLWERNKTLVKEVRFADQTCMELSSEKTALEQRIEHLSENITRLDQENTLLREQLGRAEETVRQVKTDTETDNAASPSDKDRTRRALEEFPRPIDRKEGMGPSLGEHIANMASREPSTMENPSDRCHTAQSENPSLRERLEVTLEERTAALRQCESLSARVSELEALEGRHHRDLETTAARYDDLFRQLEEAHQKLTVANQTIVEGDECRELLQRRLTSDAQRTDELEQSRLLLQKANDDVALWRTKFADGEGEIRCLEGRIRELTSSGHDSSRAAGLLRKELGKVAEEKRELLVELEAANEKLAVCETKLEQFEKDGQELEATRSELDALRNEETLRNEQHTERERQFSSKLADTLSRIETLELDAASAIKQKDEQSQELDAALGQLDCLRREIDDLKEARLSDENLFQQKLSRASCDLEVAHTDIAVARDAWRQKESELLWAVQKVVAQTESQATILEERLVNRHGELVARMGQAVEAVSYVRESIIFGDSTTAVDTVSAAHGLAESAPATPLPSDGALDATFDNPGGASTDLELMEEARPHGFAESYGVHETEFDFTVSLPLDTDTMSSIAGISHLFSLSPVSIDQSPMENTHNTTTLLRPRGKELQSPRRRINELICRTSELEEQKEIALQDVIVLQQRVEELESELHAMAKDLSLACKERNAVAKISNFHNGCIEATLKENDTNLCQVEKTDSDTTASAVSIHVNEVIESIFSRKGETFISESEVADKVSRSERDIEGLGLDRSILDQRLTTTNDKKGEIAVALVADNEQIDDNTSEIVSLRLHCGSLSSDTDKVVVLRRLEDLEAKRDSMRDSFSSIQDLPKRNERKFFESRFESMTNDCAKAKERIEELEALLGEKTKQCQELEAHIATIQESYADAKVEKQIIQESMEISLSQKIAESQQAAQIRLSASEEQLAIARDEIALLHSLHKSVTSEKKESATKIASLQEASSKQLTELKKANESLDIIGQERDDLLKSLSKLQFENADANSEMEKHQEALFETQESLTECQLKLSVLDAITTERDSLLNKITELELECTGLKTTMTESSATERKSLEHTLSSLEEIQVERKSLLENLDSAKIENGLVRKQLDSMKAELEDDKRTSAKLRELYEQQVEANAELRREVFHCKGLVDDSDFAMQDLKEKYLECNEKLANFCFLHNSNEESKLMYDRARESAEGLAIESQRHLAKAREDLETALSENGKMQAEYEKSQEVLSDVRRELAERKEAIKDLEVSREAAIMGLAEYKEQLNSLEISLDKRTQTVNQLQADVKERDDALSKLDQHNAEINVWEKRIQESNDALSRLQDQLDESTASLRTMTNEFKMASTRSDHLELKCSRLRDYIRKVTGKCDQWEDFYDRQAEVVEGLKRANERTRQKTAELARRYQERDQIHDKERAVWTAQKCNLDFIHSQLEEELHGIANELAHVESRPPSSAV</sequence>
<dbReference type="RefSeq" id="XP_002181227.1">
    <property type="nucleotide sequence ID" value="XM_002181191.1"/>
</dbReference>